<dbReference type="PRINTS" id="PR00080">
    <property type="entry name" value="SDRFAMILY"/>
</dbReference>
<evidence type="ECO:0000313" key="10">
    <source>
        <dbReference type="EMBL" id="MDQ8833895.1"/>
    </source>
</evidence>
<dbReference type="PANTHER" id="PTHR42879">
    <property type="entry name" value="3-OXOACYL-(ACYL-CARRIER-PROTEIN) REDUCTASE"/>
    <property type="match status" value="1"/>
</dbReference>
<comment type="catalytic activity">
    <reaction evidence="7 8">
        <text>a (3R)-hydroxyacyl-[ACP] + NADP(+) = a 3-oxoacyl-[ACP] + NADPH + H(+)</text>
        <dbReference type="Rhea" id="RHEA:17397"/>
        <dbReference type="Rhea" id="RHEA-COMP:9916"/>
        <dbReference type="Rhea" id="RHEA-COMP:9945"/>
        <dbReference type="ChEBI" id="CHEBI:15378"/>
        <dbReference type="ChEBI" id="CHEBI:57783"/>
        <dbReference type="ChEBI" id="CHEBI:58349"/>
        <dbReference type="ChEBI" id="CHEBI:78776"/>
        <dbReference type="ChEBI" id="CHEBI:78827"/>
        <dbReference type="EC" id="1.1.1.100"/>
    </reaction>
</comment>
<dbReference type="PRINTS" id="PR00081">
    <property type="entry name" value="GDHRDH"/>
</dbReference>
<evidence type="ECO:0000256" key="2">
    <source>
        <dbReference type="ARBA" id="ARBA00006484"/>
    </source>
</evidence>
<keyword evidence="4 8" id="KW-0276">Fatty acid metabolism</keyword>
<evidence type="ECO:0000256" key="3">
    <source>
        <dbReference type="ARBA" id="ARBA00012948"/>
    </source>
</evidence>
<name>A0ABU1B4Z1_9STRE</name>
<dbReference type="Gene3D" id="3.40.50.720">
    <property type="entry name" value="NAD(P)-binding Rossmann-like Domain"/>
    <property type="match status" value="1"/>
</dbReference>
<evidence type="ECO:0000256" key="7">
    <source>
        <dbReference type="ARBA" id="ARBA00048508"/>
    </source>
</evidence>
<comment type="similarity">
    <text evidence="2 8">Belongs to the short-chain dehydrogenases/reductases (SDR) family.</text>
</comment>
<evidence type="ECO:0000256" key="6">
    <source>
        <dbReference type="ARBA" id="ARBA00023160"/>
    </source>
</evidence>
<keyword evidence="5 8" id="KW-0560">Oxidoreductase</keyword>
<dbReference type="InterPro" id="IPR020904">
    <property type="entry name" value="Sc_DH/Rdtase_CS"/>
</dbReference>
<comment type="caution">
    <text evidence="10">The sequence shown here is derived from an EMBL/GenBank/DDBJ whole genome shotgun (WGS) entry which is preliminary data.</text>
</comment>
<keyword evidence="8" id="KW-0443">Lipid metabolism</keyword>
<keyword evidence="8" id="KW-0521">NADP</keyword>
<comment type="function">
    <text evidence="8">Catalyzes the NADPH-dependent reduction of beta-ketoacyl-ACP substrates to beta-hydroxyacyl-ACP products, the first reductive step in the elongation cycle of fatty acid biosynthesis.</text>
</comment>
<dbReference type="Pfam" id="PF13561">
    <property type="entry name" value="adh_short_C2"/>
    <property type="match status" value="1"/>
</dbReference>
<comment type="pathway">
    <text evidence="1 8">Lipid metabolism; fatty acid biosynthesis.</text>
</comment>
<evidence type="ECO:0000256" key="4">
    <source>
        <dbReference type="ARBA" id="ARBA00022832"/>
    </source>
</evidence>
<dbReference type="NCBIfam" id="NF009466">
    <property type="entry name" value="PRK12826.1-2"/>
    <property type="match status" value="1"/>
</dbReference>
<dbReference type="InterPro" id="IPR057326">
    <property type="entry name" value="KR_dom"/>
</dbReference>
<feature type="domain" description="Ketoreductase" evidence="9">
    <location>
        <begin position="12"/>
        <end position="195"/>
    </location>
</feature>
<sequence>MNKEKSWNLLKKNVFVTGSSRGIGLAIAHKFASLGANVVLNGRGQLGQDILDGFANYGVKVVAISGDISSSADAKRMVAEAVEVLGSVDILVNNAGVTKDSMALRMTEEDFDSVLKINLTGTFNMTQAVLKPMTKAREGAIINISSVSGLVGNAGQANYSASKAGVIGFTKAIAREVAGRNVRVNAIAPGFIQSDMTDVLSDKIKETMTAQIPMKRFGLTEEVADVAVFLAKQEYLTGQVIAVDGGLTMQ</sequence>
<dbReference type="InterPro" id="IPR036291">
    <property type="entry name" value="NAD(P)-bd_dom_sf"/>
</dbReference>
<keyword evidence="8" id="KW-0444">Lipid biosynthesis</keyword>
<comment type="subunit">
    <text evidence="8">Homotetramer.</text>
</comment>
<dbReference type="InterPro" id="IPR002347">
    <property type="entry name" value="SDR_fam"/>
</dbReference>
<dbReference type="SUPFAM" id="SSF51735">
    <property type="entry name" value="NAD(P)-binding Rossmann-fold domains"/>
    <property type="match status" value="1"/>
</dbReference>
<dbReference type="SMART" id="SM00822">
    <property type="entry name" value="PKS_KR"/>
    <property type="match status" value="1"/>
</dbReference>
<keyword evidence="11" id="KW-1185">Reference proteome</keyword>
<organism evidence="10 11">
    <name type="scientific">Streptococcus ruminantium</name>
    <dbReference type="NCBI Taxonomy" id="1917441"/>
    <lineage>
        <taxon>Bacteria</taxon>
        <taxon>Bacillati</taxon>
        <taxon>Bacillota</taxon>
        <taxon>Bacilli</taxon>
        <taxon>Lactobacillales</taxon>
        <taxon>Streptococcaceae</taxon>
        <taxon>Streptococcus</taxon>
    </lineage>
</organism>
<dbReference type="Proteomes" id="UP001228446">
    <property type="component" value="Unassembled WGS sequence"/>
</dbReference>
<keyword evidence="6 8" id="KW-0275">Fatty acid biosynthesis</keyword>
<evidence type="ECO:0000313" key="11">
    <source>
        <dbReference type="Proteomes" id="UP001228446"/>
    </source>
</evidence>
<dbReference type="CDD" id="cd05333">
    <property type="entry name" value="BKR_SDR_c"/>
    <property type="match status" value="1"/>
</dbReference>
<dbReference type="PANTHER" id="PTHR42879:SF2">
    <property type="entry name" value="3-OXOACYL-[ACYL-CARRIER-PROTEIN] REDUCTASE FABG"/>
    <property type="match status" value="1"/>
</dbReference>
<dbReference type="EMBL" id="JAVIBX010000042">
    <property type="protein sequence ID" value="MDQ8833895.1"/>
    <property type="molecule type" value="Genomic_DNA"/>
</dbReference>
<gene>
    <name evidence="10" type="primary">fabG</name>
    <name evidence="10" type="ORF">RFF62_08970</name>
</gene>
<dbReference type="NCBIfam" id="TIGR01830">
    <property type="entry name" value="3oxo_ACP_reduc"/>
    <property type="match status" value="1"/>
</dbReference>
<dbReference type="InterPro" id="IPR050259">
    <property type="entry name" value="SDR"/>
</dbReference>
<evidence type="ECO:0000259" key="9">
    <source>
        <dbReference type="SMART" id="SM00822"/>
    </source>
</evidence>
<reference evidence="10 11" key="1">
    <citation type="submission" date="2023-08" db="EMBL/GenBank/DDBJ databases">
        <title>Streptococcus ruminantium-associated sheep mastitis outbreak detected in Italy is distinct from bovine isolates.</title>
        <authorList>
            <person name="Rosa M.N."/>
            <person name="Vezina B."/>
            <person name="Tola S."/>
        </authorList>
    </citation>
    <scope>NUCLEOTIDE SEQUENCE [LARGE SCALE GENOMIC DNA]</scope>
    <source>
        <strain evidence="10 11">OM6730</strain>
    </source>
</reference>
<evidence type="ECO:0000256" key="1">
    <source>
        <dbReference type="ARBA" id="ARBA00005194"/>
    </source>
</evidence>
<dbReference type="EC" id="1.1.1.100" evidence="3 8"/>
<evidence type="ECO:0000256" key="8">
    <source>
        <dbReference type="RuleBase" id="RU366074"/>
    </source>
</evidence>
<proteinExistence type="inferred from homology"/>
<dbReference type="PROSITE" id="PS00061">
    <property type="entry name" value="ADH_SHORT"/>
    <property type="match status" value="1"/>
</dbReference>
<evidence type="ECO:0000256" key="5">
    <source>
        <dbReference type="ARBA" id="ARBA00023002"/>
    </source>
</evidence>
<dbReference type="InterPro" id="IPR011284">
    <property type="entry name" value="3oxo_ACP_reduc"/>
</dbReference>
<dbReference type="GO" id="GO:0004316">
    <property type="term" value="F:3-oxoacyl-[acyl-carrier-protein] reductase (NADPH) activity"/>
    <property type="evidence" value="ECO:0007669"/>
    <property type="project" value="UniProtKB-EC"/>
</dbReference>
<protein>
    <recommendedName>
        <fullName evidence="3 8">3-oxoacyl-[acyl-carrier-protein] reductase</fullName>
        <ecNumber evidence="3 8">1.1.1.100</ecNumber>
    </recommendedName>
</protein>
<dbReference type="RefSeq" id="WP_308938254.1">
    <property type="nucleotide sequence ID" value="NZ_JAVIBQ010000028.1"/>
</dbReference>
<accession>A0ABU1B4Z1</accession>